<sequence>MSLGLLTLQETGGRQDPSILPLSQKASSEGTPQGPAHPRSHHTGGGARDPPPHPAPPAPSQLRSLALDPVAGEGPEPGWCSKPLLWLRLRRWVTQWKL</sequence>
<evidence type="ECO:0000256" key="1">
    <source>
        <dbReference type="SAM" id="MobiDB-lite"/>
    </source>
</evidence>
<gene>
    <name evidence="2" type="ORF">AAFF_G00271050</name>
</gene>
<comment type="caution">
    <text evidence="2">The sequence shown here is derived from an EMBL/GenBank/DDBJ whole genome shotgun (WGS) entry which is preliminary data.</text>
</comment>
<evidence type="ECO:0000313" key="2">
    <source>
        <dbReference type="EMBL" id="KAJ8373100.1"/>
    </source>
</evidence>
<feature type="region of interest" description="Disordered" evidence="1">
    <location>
        <begin position="1"/>
        <end position="81"/>
    </location>
</feature>
<protein>
    <submittedName>
        <fullName evidence="2">Uncharacterized protein</fullName>
    </submittedName>
</protein>
<dbReference type="AlphaFoldDB" id="A0AAD7W2E4"/>
<evidence type="ECO:0000313" key="3">
    <source>
        <dbReference type="Proteomes" id="UP001221898"/>
    </source>
</evidence>
<accession>A0AAD7W2E4</accession>
<dbReference type="EMBL" id="JAINUG010000373">
    <property type="protein sequence ID" value="KAJ8373100.1"/>
    <property type="molecule type" value="Genomic_DNA"/>
</dbReference>
<organism evidence="2 3">
    <name type="scientific">Aldrovandia affinis</name>
    <dbReference type="NCBI Taxonomy" id="143900"/>
    <lineage>
        <taxon>Eukaryota</taxon>
        <taxon>Metazoa</taxon>
        <taxon>Chordata</taxon>
        <taxon>Craniata</taxon>
        <taxon>Vertebrata</taxon>
        <taxon>Euteleostomi</taxon>
        <taxon>Actinopterygii</taxon>
        <taxon>Neopterygii</taxon>
        <taxon>Teleostei</taxon>
        <taxon>Notacanthiformes</taxon>
        <taxon>Halosauridae</taxon>
        <taxon>Aldrovandia</taxon>
    </lineage>
</organism>
<keyword evidence="3" id="KW-1185">Reference proteome</keyword>
<name>A0AAD7W2E4_9TELE</name>
<proteinExistence type="predicted"/>
<dbReference type="Proteomes" id="UP001221898">
    <property type="component" value="Unassembled WGS sequence"/>
</dbReference>
<reference evidence="2" key="1">
    <citation type="journal article" date="2023" name="Science">
        <title>Genome structures resolve the early diversification of teleost fishes.</title>
        <authorList>
            <person name="Parey E."/>
            <person name="Louis A."/>
            <person name="Montfort J."/>
            <person name="Bouchez O."/>
            <person name="Roques C."/>
            <person name="Iampietro C."/>
            <person name="Lluch J."/>
            <person name="Castinel A."/>
            <person name="Donnadieu C."/>
            <person name="Desvignes T."/>
            <person name="Floi Bucao C."/>
            <person name="Jouanno E."/>
            <person name="Wen M."/>
            <person name="Mejri S."/>
            <person name="Dirks R."/>
            <person name="Jansen H."/>
            <person name="Henkel C."/>
            <person name="Chen W.J."/>
            <person name="Zahm M."/>
            <person name="Cabau C."/>
            <person name="Klopp C."/>
            <person name="Thompson A.W."/>
            <person name="Robinson-Rechavi M."/>
            <person name="Braasch I."/>
            <person name="Lecointre G."/>
            <person name="Bobe J."/>
            <person name="Postlethwait J.H."/>
            <person name="Berthelot C."/>
            <person name="Roest Crollius H."/>
            <person name="Guiguen Y."/>
        </authorList>
    </citation>
    <scope>NUCLEOTIDE SEQUENCE</scope>
    <source>
        <strain evidence="2">NC1722</strain>
    </source>
</reference>